<keyword evidence="2 10" id="KW-0444">Lipid biosynthesis</keyword>
<evidence type="ECO:0000256" key="4">
    <source>
        <dbReference type="ARBA" id="ARBA00022692"/>
    </source>
</evidence>
<evidence type="ECO:0000256" key="6">
    <source>
        <dbReference type="ARBA" id="ARBA00023098"/>
    </source>
</evidence>
<keyword evidence="12" id="KW-1185">Reference proteome</keyword>
<organism evidence="11 12">
    <name type="scientific">Candidatus Pelagibacter giovannonii</name>
    <dbReference type="NCBI Taxonomy" id="2563896"/>
    <lineage>
        <taxon>Bacteria</taxon>
        <taxon>Pseudomonadati</taxon>
        <taxon>Pseudomonadota</taxon>
        <taxon>Alphaproteobacteria</taxon>
        <taxon>Candidatus Pelagibacterales</taxon>
        <taxon>Candidatus Pelagibacteraceae</taxon>
        <taxon>Candidatus Pelagibacter</taxon>
    </lineage>
</organism>
<evidence type="ECO:0000256" key="7">
    <source>
        <dbReference type="ARBA" id="ARBA00023136"/>
    </source>
</evidence>
<dbReference type="HAMAP" id="MF_01043">
    <property type="entry name" value="PlsY"/>
    <property type="match status" value="1"/>
</dbReference>
<gene>
    <name evidence="10 11" type="primary">plsY</name>
    <name evidence="11" type="ORF">E5R92_00620</name>
</gene>
<dbReference type="RefSeq" id="WP_168606194.1">
    <property type="nucleotide sequence ID" value="NZ_CP038852.1"/>
</dbReference>
<dbReference type="Proteomes" id="UP000501094">
    <property type="component" value="Chromosome"/>
</dbReference>
<comment type="subunit">
    <text evidence="10">Probably interacts with PlsX.</text>
</comment>
<comment type="catalytic activity">
    <reaction evidence="10">
        <text>an acyl phosphate + sn-glycerol 3-phosphate = a 1-acyl-sn-glycero-3-phosphate + phosphate</text>
        <dbReference type="Rhea" id="RHEA:34075"/>
        <dbReference type="ChEBI" id="CHEBI:43474"/>
        <dbReference type="ChEBI" id="CHEBI:57597"/>
        <dbReference type="ChEBI" id="CHEBI:57970"/>
        <dbReference type="ChEBI" id="CHEBI:59918"/>
        <dbReference type="EC" id="2.3.1.275"/>
    </reaction>
</comment>
<evidence type="ECO:0000256" key="8">
    <source>
        <dbReference type="ARBA" id="ARBA00023209"/>
    </source>
</evidence>
<dbReference type="Pfam" id="PF02660">
    <property type="entry name" value="G3P_acyltransf"/>
    <property type="match status" value="1"/>
</dbReference>
<evidence type="ECO:0000256" key="10">
    <source>
        <dbReference type="HAMAP-Rule" id="MF_01043"/>
    </source>
</evidence>
<feature type="transmembrane region" description="Helical" evidence="10">
    <location>
        <begin position="78"/>
        <end position="96"/>
    </location>
</feature>
<keyword evidence="3 10" id="KW-0808">Transferase</keyword>
<dbReference type="KEGG" id="peg:E5R92_00620"/>
<dbReference type="GO" id="GO:0043772">
    <property type="term" value="F:acyl-phosphate glycerol-3-phosphate acyltransferase activity"/>
    <property type="evidence" value="ECO:0007669"/>
    <property type="project" value="UniProtKB-UniRule"/>
</dbReference>
<keyword evidence="8 10" id="KW-0594">Phospholipid biosynthesis</keyword>
<evidence type="ECO:0000256" key="1">
    <source>
        <dbReference type="ARBA" id="ARBA00022475"/>
    </source>
</evidence>
<keyword evidence="11" id="KW-0012">Acyltransferase</keyword>
<feature type="transmembrane region" description="Helical" evidence="10">
    <location>
        <begin position="6"/>
        <end position="27"/>
    </location>
</feature>
<keyword evidence="1 10" id="KW-1003">Cell membrane</keyword>
<evidence type="ECO:0000313" key="11">
    <source>
        <dbReference type="EMBL" id="QIZ20297.1"/>
    </source>
</evidence>
<comment type="pathway">
    <text evidence="10">Lipid metabolism; phospholipid metabolism.</text>
</comment>
<dbReference type="AlphaFoldDB" id="A0A6H1Q067"/>
<dbReference type="GO" id="GO:0005886">
    <property type="term" value="C:plasma membrane"/>
    <property type="evidence" value="ECO:0007669"/>
    <property type="project" value="UniProtKB-SubCell"/>
</dbReference>
<keyword evidence="5 10" id="KW-1133">Transmembrane helix</keyword>
<comment type="subcellular location">
    <subcellularLocation>
        <location evidence="10">Cell membrane</location>
        <topology evidence="10">Multi-pass membrane protein</topology>
    </subcellularLocation>
</comment>
<feature type="transmembrane region" description="Helical" evidence="10">
    <location>
        <begin position="108"/>
        <end position="136"/>
    </location>
</feature>
<dbReference type="EC" id="2.3.1.275" evidence="10"/>
<dbReference type="SMART" id="SM01207">
    <property type="entry name" value="G3P_acyltransf"/>
    <property type="match status" value="1"/>
</dbReference>
<dbReference type="GO" id="GO:0008654">
    <property type="term" value="P:phospholipid biosynthetic process"/>
    <property type="evidence" value="ECO:0007669"/>
    <property type="project" value="UniProtKB-UniRule"/>
</dbReference>
<name>A0A6H1Q067_9PROT</name>
<evidence type="ECO:0000313" key="12">
    <source>
        <dbReference type="Proteomes" id="UP000501094"/>
    </source>
</evidence>
<dbReference type="InterPro" id="IPR003811">
    <property type="entry name" value="G3P_acylTferase_PlsY"/>
</dbReference>
<dbReference type="NCBIfam" id="TIGR00023">
    <property type="entry name" value="glycerol-3-phosphate 1-O-acyltransferase PlsY"/>
    <property type="match status" value="1"/>
</dbReference>
<keyword evidence="7 10" id="KW-0472">Membrane</keyword>
<comment type="function">
    <text evidence="10">Catalyzes the transfer of an acyl group from acyl-phosphate (acyl-PO(4)) to glycerol-3-phosphate (G3P) to form lysophosphatidic acid (LPA). This enzyme utilizes acyl-phosphate as fatty acyl donor, but not acyl-CoA or acyl-ACP.</text>
</comment>
<dbReference type="UniPathway" id="UPA00085"/>
<dbReference type="PANTHER" id="PTHR30309:SF0">
    <property type="entry name" value="GLYCEROL-3-PHOSPHATE ACYLTRANSFERASE-RELATED"/>
    <property type="match status" value="1"/>
</dbReference>
<evidence type="ECO:0000256" key="9">
    <source>
        <dbReference type="ARBA" id="ARBA00023264"/>
    </source>
</evidence>
<evidence type="ECO:0000256" key="3">
    <source>
        <dbReference type="ARBA" id="ARBA00022679"/>
    </source>
</evidence>
<accession>A0A6H1Q067</accession>
<keyword evidence="4 10" id="KW-0812">Transmembrane</keyword>
<feature type="transmembrane region" description="Helical" evidence="10">
    <location>
        <begin position="156"/>
        <end position="173"/>
    </location>
</feature>
<proteinExistence type="inferred from homology"/>
<protein>
    <recommendedName>
        <fullName evidence="10">Glycerol-3-phosphate acyltransferase</fullName>
    </recommendedName>
    <alternativeName>
        <fullName evidence="10">Acyl-PO4 G3P acyltransferase</fullName>
    </alternativeName>
    <alternativeName>
        <fullName evidence="10">Acyl-phosphate--glycerol-3-phosphate acyltransferase</fullName>
    </alternativeName>
    <alternativeName>
        <fullName evidence="10">G3P acyltransferase</fullName>
        <shortName evidence="10">GPAT</shortName>
        <ecNumber evidence="10">2.3.1.275</ecNumber>
    </alternativeName>
    <alternativeName>
        <fullName evidence="10">Lysophosphatidic acid synthase</fullName>
        <shortName evidence="10">LPA synthase</shortName>
    </alternativeName>
</protein>
<dbReference type="PANTHER" id="PTHR30309">
    <property type="entry name" value="INNER MEMBRANE PROTEIN YGIH"/>
    <property type="match status" value="1"/>
</dbReference>
<evidence type="ECO:0000256" key="5">
    <source>
        <dbReference type="ARBA" id="ARBA00022989"/>
    </source>
</evidence>
<keyword evidence="6 10" id="KW-0443">Lipid metabolism</keyword>
<evidence type="ECO:0000256" key="2">
    <source>
        <dbReference type="ARBA" id="ARBA00022516"/>
    </source>
</evidence>
<dbReference type="EMBL" id="CP038852">
    <property type="protein sequence ID" value="QIZ20297.1"/>
    <property type="molecule type" value="Genomic_DNA"/>
</dbReference>
<keyword evidence="9 10" id="KW-1208">Phospholipid metabolism</keyword>
<reference evidence="11 12" key="1">
    <citation type="journal article" date="2020" name="Nat. Microbiol.">
        <title>Lysogenic host-virus interactions in SAR11 marine bacteria.</title>
        <authorList>
            <person name="Morris R.M."/>
            <person name="Cain K.R."/>
            <person name="Hvorecny K.L."/>
            <person name="Kollman J.M."/>
        </authorList>
    </citation>
    <scope>NUCLEOTIDE SEQUENCE [LARGE SCALE GENOMIC DNA]</scope>
    <source>
        <strain evidence="11 12">NP1</strain>
    </source>
</reference>
<sequence length="191" mass="21588">MEYLIVALSSYLLGSIPFGFILTKIFLKKDIRDIGSGNIGATNALRTGNKTLGYATLLLDITKAVLPVLYVKFNYPDYIFIASLSTFLGHVFPVWLKFKGGKGVATYVGILFSINLVLGLVFIISWAVTFLISQYSSLSSLVGSLMVPIYLINFENYNSIFFMIMFVLIFYTHRENVKRLKNKEETKTKIY</sequence>
<comment type="similarity">
    <text evidence="10">Belongs to the PlsY family.</text>
</comment>